<feature type="region of interest" description="Disordered" evidence="1">
    <location>
        <begin position="969"/>
        <end position="1006"/>
    </location>
</feature>
<name>A0A8S3QCA1_MYTED</name>
<keyword evidence="3" id="KW-1185">Reference proteome</keyword>
<dbReference type="AlphaFoldDB" id="A0A8S3QCA1"/>
<evidence type="ECO:0000256" key="1">
    <source>
        <dbReference type="SAM" id="MobiDB-lite"/>
    </source>
</evidence>
<feature type="region of interest" description="Disordered" evidence="1">
    <location>
        <begin position="212"/>
        <end position="241"/>
    </location>
</feature>
<comment type="caution">
    <text evidence="2">The sequence shown here is derived from an EMBL/GenBank/DDBJ whole genome shotgun (WGS) entry which is preliminary data.</text>
</comment>
<feature type="compositionally biased region" description="Basic and acidic residues" evidence="1">
    <location>
        <begin position="227"/>
        <end position="236"/>
    </location>
</feature>
<organism evidence="2 3">
    <name type="scientific">Mytilus edulis</name>
    <name type="common">Blue mussel</name>
    <dbReference type="NCBI Taxonomy" id="6550"/>
    <lineage>
        <taxon>Eukaryota</taxon>
        <taxon>Metazoa</taxon>
        <taxon>Spiralia</taxon>
        <taxon>Lophotrochozoa</taxon>
        <taxon>Mollusca</taxon>
        <taxon>Bivalvia</taxon>
        <taxon>Autobranchia</taxon>
        <taxon>Pteriomorphia</taxon>
        <taxon>Mytilida</taxon>
        <taxon>Mytiloidea</taxon>
        <taxon>Mytilidae</taxon>
        <taxon>Mytilinae</taxon>
        <taxon>Mytilus</taxon>
    </lineage>
</organism>
<dbReference type="OrthoDB" id="6111893at2759"/>
<protein>
    <submittedName>
        <fullName evidence="2">Uncharacterized protein</fullName>
    </submittedName>
</protein>
<gene>
    <name evidence="2" type="ORF">MEDL_7520</name>
</gene>
<evidence type="ECO:0000313" key="2">
    <source>
        <dbReference type="EMBL" id="CAG2192371.1"/>
    </source>
</evidence>
<sequence>MLFPGNSRWNKYLAGPSDRSSSSTNEMTVRRSRYSSVPPGYFASTKGHSALKRWSYAPQSRSALYEDTYIPEVIRPRSYYDTSREENDIRRGVNDELVYTSNLMDDTYDVAAKSRSRDQMLLRDAARALPSTMPAIQDKKTTSLTPARRFSPRSTSSITPSCIKKPIAYPRLAPPIYRGTTNVQPLGILTKLDWTSPLRKYQIPELYNGDDVSEISSYTTPTQSERSSPERDDGTGPRRYKARRLPHRKVGNYYKQLVQRRAVRPGTNPRYYPYLDVESIASNDDLVSNGEYRDDDDDYQDYQSVTDGGDGDYYYVNRERSPSPIEYIPFGPRSRMNFDSDDYKCQVPSMTDYAVSHYHPSKKEPDFDPDKSRIKDDLVFHDVVAHTAHKAREALKHVDLDQYDNASLVISVEGEYKDPIKGENMGFHYIARPLTLKGPMLAGPATYASTASDSAFSRYMDDSRAFRAEVRNRLETGYKTLSEITSKYKGHSYPIITSSHRNFSRALSPVRGSSYIPRSSSPVRYSSESLPISNLRKRLEDIENRFKASGYGKRLDTDITDSLVVFPVSQKEGMKALNDHLPGHANTVELYQGSAKGTELSTLEKINIKVTGNDQTIALFIPFIFAFLTRNSIKHDVYNIQVDTETYVSPRSSVTSNRVRATSVVARPAPLTSRAVSCPPTSRRSNQVVVILNRPAFQGRSRVFYAKSRAPAVREQSMPPINFARNIVISPMEELRGRVAARRVINTATGSFLLPKYQPYQSMYQPYISSYRPTYMRRYLATLKDVIPGRYPSEGLSSSLKRKKYRKAALVGNKVEISTPHRRRPKSNYAANKMRELKREEREYEVEAIPTQITTGLKATTVSPLYGGKSHWDEEGHVTKPKNLMSWKYRIESRVPPGDYFFPIKTIGHVREKLLHVKEQMDRHKQLMDRYLPNEDTDTDVKTKIMNMYVDMEQHNPYLFRRREGLLTTKSCENSPPSSILRSPTPRRAASVQPTATLKPSDGYQPMSDVRRRVRRVICKNRGNPRFFKTD</sequence>
<feature type="compositionally biased region" description="Polar residues" evidence="1">
    <location>
        <begin position="214"/>
        <end position="226"/>
    </location>
</feature>
<feature type="region of interest" description="Disordered" evidence="1">
    <location>
        <begin position="1"/>
        <end position="32"/>
    </location>
</feature>
<reference evidence="2" key="1">
    <citation type="submission" date="2021-03" db="EMBL/GenBank/DDBJ databases">
        <authorList>
            <person name="Bekaert M."/>
        </authorList>
    </citation>
    <scope>NUCLEOTIDE SEQUENCE</scope>
</reference>
<dbReference type="EMBL" id="CAJPWZ010000382">
    <property type="protein sequence ID" value="CAG2192371.1"/>
    <property type="molecule type" value="Genomic_DNA"/>
</dbReference>
<feature type="compositionally biased region" description="Polar residues" evidence="1">
    <location>
        <begin position="18"/>
        <end position="27"/>
    </location>
</feature>
<dbReference type="Proteomes" id="UP000683360">
    <property type="component" value="Unassembled WGS sequence"/>
</dbReference>
<accession>A0A8S3QCA1</accession>
<proteinExistence type="predicted"/>
<evidence type="ECO:0000313" key="3">
    <source>
        <dbReference type="Proteomes" id="UP000683360"/>
    </source>
</evidence>
<feature type="compositionally biased region" description="Polar residues" evidence="1">
    <location>
        <begin position="969"/>
        <end position="982"/>
    </location>
</feature>